<dbReference type="SUPFAM" id="SSF48452">
    <property type="entry name" value="TPR-like"/>
    <property type="match status" value="1"/>
</dbReference>
<accession>A0ABR7D691</accession>
<dbReference type="Pfam" id="PF12741">
    <property type="entry name" value="SusD-like"/>
    <property type="match status" value="1"/>
</dbReference>
<dbReference type="PROSITE" id="PS51257">
    <property type="entry name" value="PROKAR_LIPOPROTEIN"/>
    <property type="match status" value="1"/>
</dbReference>
<proteinExistence type="predicted"/>
<reference evidence="1 2" key="1">
    <citation type="submission" date="2020-08" db="EMBL/GenBank/DDBJ databases">
        <title>Genome public.</title>
        <authorList>
            <person name="Liu C."/>
            <person name="Sun Q."/>
        </authorList>
    </citation>
    <scope>NUCLEOTIDE SEQUENCE [LARGE SCALE GENOMIC DNA]</scope>
    <source>
        <strain evidence="1 2">NSJ-56</strain>
    </source>
</reference>
<name>A0ABR7D691_9BACT</name>
<dbReference type="RefSeq" id="WP_186977960.1">
    <property type="nucleotide sequence ID" value="NZ_JACOOH010000008.1"/>
</dbReference>
<dbReference type="InterPro" id="IPR011990">
    <property type="entry name" value="TPR-like_helical_dom_sf"/>
</dbReference>
<keyword evidence="2" id="KW-1185">Reference proteome</keyword>
<gene>
    <name evidence="1" type="ORF">H8S64_18075</name>
</gene>
<keyword evidence="1" id="KW-0449">Lipoprotein</keyword>
<dbReference type="InterPro" id="IPR024302">
    <property type="entry name" value="SusD-like"/>
</dbReference>
<organism evidence="1 2">
    <name type="scientific">Butyricimonas hominis</name>
    <dbReference type="NCBI Taxonomy" id="2763032"/>
    <lineage>
        <taxon>Bacteria</taxon>
        <taxon>Pseudomonadati</taxon>
        <taxon>Bacteroidota</taxon>
        <taxon>Bacteroidia</taxon>
        <taxon>Bacteroidales</taxon>
        <taxon>Odoribacteraceae</taxon>
        <taxon>Butyricimonas</taxon>
    </lineage>
</organism>
<dbReference type="Gene3D" id="1.25.40.390">
    <property type="match status" value="1"/>
</dbReference>
<evidence type="ECO:0000313" key="1">
    <source>
        <dbReference type="EMBL" id="MBC5623005.1"/>
    </source>
</evidence>
<dbReference type="EMBL" id="JACOOH010000008">
    <property type="protein sequence ID" value="MBC5623005.1"/>
    <property type="molecule type" value="Genomic_DNA"/>
</dbReference>
<comment type="caution">
    <text evidence="1">The sequence shown here is derived from an EMBL/GenBank/DDBJ whole genome shotgun (WGS) entry which is preliminary data.</text>
</comment>
<protein>
    <submittedName>
        <fullName evidence="1">SusD/RagB family nutrient-binding outer membrane lipoprotein</fullName>
    </submittedName>
</protein>
<sequence>MEKRVFVYMVLFLGCIACTGHFKDLNTDKTGITDEDTRIDWNHIGIPLGVVQQGIYFNYDFGKGKNWTYQIMQNLSADMFSGYMHDYKPLNGGSHNSDYNLQDGWNGTFWGYTYAYIMPQIKRLEDSTRTENPLFYAITKILKVEVMHRVSDYYGPIIYSNFGGMKSVYMPDTQQDVYHAFFDDLKEAVKTLSDYMDKPDEVFDFSRFDILMDGEILSWIKFANSLRMRLAVRIAMTEPEKARTEFQSAISDEHGYFEDPFELVKVSTRDGYTNPLGEINRVWGEVYMNASMESILNGFDDPRRKVFFEPCVDDVCLPDKNGKDSVIIPLKGQYRGIRQGTMFAHPYYAALSKIYVNVNTDAILMTAAEVWFLRAEAALRGWTSEEAGDCYERGVKCSFSQWQVPDADAYLQGDNRASDFKDVFTPENDIKARCKVSPCWDESASPEIKLERIITQKWLAIFPEGCEAWAEQRRTGYPRLFPVKYNNSRNGCIDTEIMIRRLNFPSTLLDESAEQYKALVDALGGKDNAGTRLWWDTGRNF</sequence>
<evidence type="ECO:0000313" key="2">
    <source>
        <dbReference type="Proteomes" id="UP000646484"/>
    </source>
</evidence>
<dbReference type="Proteomes" id="UP000646484">
    <property type="component" value="Unassembled WGS sequence"/>
</dbReference>